<proteinExistence type="predicted"/>
<dbReference type="EMBL" id="CM047750">
    <property type="protein sequence ID" value="KAJ0008430.1"/>
    <property type="molecule type" value="Genomic_DNA"/>
</dbReference>
<reference evidence="2" key="1">
    <citation type="journal article" date="2023" name="G3 (Bethesda)">
        <title>Genome assembly and association tests identify interacting loci associated with vigor, precocity, and sex in interspecific pistachio rootstocks.</title>
        <authorList>
            <person name="Palmer W."/>
            <person name="Jacygrad E."/>
            <person name="Sagayaradj S."/>
            <person name="Cavanaugh K."/>
            <person name="Han R."/>
            <person name="Bertier L."/>
            <person name="Beede B."/>
            <person name="Kafkas S."/>
            <person name="Golino D."/>
            <person name="Preece J."/>
            <person name="Michelmore R."/>
        </authorList>
    </citation>
    <scope>NUCLEOTIDE SEQUENCE [LARGE SCALE GENOMIC DNA]</scope>
</reference>
<gene>
    <name evidence="1" type="ORF">Pint_29345</name>
</gene>
<accession>A0ACC0X261</accession>
<evidence type="ECO:0000313" key="1">
    <source>
        <dbReference type="EMBL" id="KAJ0008430.1"/>
    </source>
</evidence>
<name>A0ACC0X261_9ROSI</name>
<sequence>MNFNMTRSSVLLCFLMLCSSLLIPGHCHQSLPKKHVALFIFGDSLFDAGNNNYINTTTLSQANFWPYGESFFKYPTGRFSDGRLISDFIAERAGLPFIPTFLPSYNDKFVYGVNFASAGGGALVETYRGYVIDLQTQLSYFKIAEKQLKQKLGDAEAKTLLGNAVYLFSIGGNDYDAALTSNSSVLQSDYSTKQYILTVVGNLTTVIKVITLTFEIYKTGGRKFGLSSLGASGCSPAWRALVNGSSGSCLETPRSELAKLHNIELYKALEELEKQLTGFKYSVHNIYDSGVEIRNNPSRYGFKEAMIACCGSGPYRGISSCGGKRGIEEYELCDNPAEYFYFDSGHATERAYKLFAELMWSGTPNVTWPYNLKKLFEHS</sequence>
<dbReference type="Proteomes" id="UP001163603">
    <property type="component" value="Chromosome 15"/>
</dbReference>
<keyword evidence="2" id="KW-1185">Reference proteome</keyword>
<protein>
    <submittedName>
        <fullName evidence="1">Uncharacterized protein</fullName>
    </submittedName>
</protein>
<evidence type="ECO:0000313" key="2">
    <source>
        <dbReference type="Proteomes" id="UP001163603"/>
    </source>
</evidence>
<comment type="caution">
    <text evidence="1">The sequence shown here is derived from an EMBL/GenBank/DDBJ whole genome shotgun (WGS) entry which is preliminary data.</text>
</comment>
<organism evidence="1 2">
    <name type="scientific">Pistacia integerrima</name>
    <dbReference type="NCBI Taxonomy" id="434235"/>
    <lineage>
        <taxon>Eukaryota</taxon>
        <taxon>Viridiplantae</taxon>
        <taxon>Streptophyta</taxon>
        <taxon>Embryophyta</taxon>
        <taxon>Tracheophyta</taxon>
        <taxon>Spermatophyta</taxon>
        <taxon>Magnoliopsida</taxon>
        <taxon>eudicotyledons</taxon>
        <taxon>Gunneridae</taxon>
        <taxon>Pentapetalae</taxon>
        <taxon>rosids</taxon>
        <taxon>malvids</taxon>
        <taxon>Sapindales</taxon>
        <taxon>Anacardiaceae</taxon>
        <taxon>Pistacia</taxon>
    </lineage>
</organism>